<evidence type="ECO:0000313" key="7">
    <source>
        <dbReference type="EMBL" id="SPC24328.1"/>
    </source>
</evidence>
<dbReference type="Proteomes" id="UP000325743">
    <property type="component" value="Chromosome 1"/>
</dbReference>
<gene>
    <name evidence="7" type="ORF">CO2235_MP80208</name>
    <name evidence="6" type="ORF">CO2235_U860019</name>
    <name evidence="4" type="ORF">D2917_01735</name>
    <name evidence="5" type="ORF">JTE92_06885</name>
</gene>
<dbReference type="Proteomes" id="UP000256862">
    <property type="component" value="Plasmid CO2235_mp"/>
</dbReference>
<evidence type="ECO:0000259" key="3">
    <source>
        <dbReference type="PROSITE" id="PS51462"/>
    </source>
</evidence>
<evidence type="ECO:0000313" key="8">
    <source>
        <dbReference type="Proteomes" id="UP000256862"/>
    </source>
</evidence>
<proteinExistence type="predicted"/>
<dbReference type="InterPro" id="IPR020084">
    <property type="entry name" value="NUDIX_hydrolase_CS"/>
</dbReference>
<dbReference type="Pfam" id="PF00293">
    <property type="entry name" value="NUDIX"/>
    <property type="match status" value="1"/>
</dbReference>
<dbReference type="RefSeq" id="WP_063239187.1">
    <property type="nucleotide sequence ID" value="NZ_CP032518.1"/>
</dbReference>
<dbReference type="Gene3D" id="3.90.79.10">
    <property type="entry name" value="Nucleoside Triphosphate Pyrophosphohydrolase"/>
    <property type="match status" value="1"/>
</dbReference>
<evidence type="ECO:0000256" key="1">
    <source>
        <dbReference type="ARBA" id="ARBA00001946"/>
    </source>
</evidence>
<dbReference type="SUPFAM" id="SSF55811">
    <property type="entry name" value="Nudix"/>
    <property type="match status" value="1"/>
</dbReference>
<accession>A0A375GLT7</accession>
<comment type="cofactor">
    <cofactor evidence="1">
        <name>Mg(2+)</name>
        <dbReference type="ChEBI" id="CHEBI:18420"/>
    </cofactor>
</comment>
<dbReference type="EMBL" id="CP069811">
    <property type="protein sequence ID" value="QRQ90400.1"/>
    <property type="molecule type" value="Genomic_DNA"/>
</dbReference>
<dbReference type="GeneID" id="303489237"/>
<reference evidence="5 10" key="4">
    <citation type="submission" date="2021-02" db="EMBL/GenBank/DDBJ databases">
        <title>Complete Genome Sequence of Cupriavidus oxalaticus Strain Ox1, a Soil Oxalate-Degrading Species.</title>
        <authorList>
            <person name="Palmieri F."/>
            <person name="Udriet P."/>
            <person name="Deuasquier M."/>
            <person name="Beaudoing E."/>
            <person name="Johnson S.L."/>
            <person name="Davenport K.W."/>
            <person name="Chain P.S."/>
            <person name="Bindschedler S."/>
            <person name="Junier P."/>
        </authorList>
    </citation>
    <scope>NUCLEOTIDE SEQUENCE [LARGE SCALE GENOMIC DNA]</scope>
    <source>
        <strain evidence="5 10">Ox1</strain>
    </source>
</reference>
<evidence type="ECO:0000313" key="5">
    <source>
        <dbReference type="EMBL" id="QRQ90400.1"/>
    </source>
</evidence>
<dbReference type="EMBL" id="OGUS01000143">
    <property type="protein sequence ID" value="SPC24328.1"/>
    <property type="molecule type" value="Genomic_DNA"/>
</dbReference>
<reference evidence="4 9" key="3">
    <citation type="submission" date="2018-09" db="EMBL/GenBank/DDBJ databases">
        <title>Complete genome sequence of Cupriavidus oxalaticus T2, a bacterium capable of phenol tolerance and degradation.</title>
        <authorList>
            <person name="Yan J."/>
        </authorList>
    </citation>
    <scope>NUCLEOTIDE SEQUENCE [LARGE SCALE GENOMIC DNA]</scope>
    <source>
        <strain evidence="4 9">T2</strain>
    </source>
</reference>
<reference evidence="8" key="2">
    <citation type="submission" date="2018-01" db="EMBL/GenBank/DDBJ databases">
        <authorList>
            <person name="Gaut B.S."/>
            <person name="Morton B.R."/>
            <person name="Clegg M.T."/>
            <person name="Duvall M.R."/>
        </authorList>
    </citation>
    <scope>NUCLEOTIDE SEQUENCE [LARGE SCALE GENOMIC DNA]</scope>
</reference>
<protein>
    <submittedName>
        <fullName evidence="4">NUDIX domain-containing protein</fullName>
    </submittedName>
</protein>
<keyword evidence="2" id="KW-0378">Hydrolase</keyword>
<dbReference type="InterPro" id="IPR000086">
    <property type="entry name" value="NUDIX_hydrolase_dom"/>
</dbReference>
<evidence type="ECO:0000313" key="10">
    <source>
        <dbReference type="Proteomes" id="UP000623307"/>
    </source>
</evidence>
<dbReference type="CDD" id="cd04663">
    <property type="entry name" value="NUDIX_Hydrolase"/>
    <property type="match status" value="1"/>
</dbReference>
<dbReference type="GO" id="GO:0016787">
    <property type="term" value="F:hydrolase activity"/>
    <property type="evidence" value="ECO:0007669"/>
    <property type="project" value="UniProtKB-KW"/>
</dbReference>
<sequence>MKPNKACPIVLRRTQNGLEILAFEHPLAGFQIVKGTIEPGEPPADAAVRELREESGITGVATADLGLWESGYEQQVWSLHLCEPMQPLPDTWEHHTADDDGHVFRFFWHPLGEALSDQWHSLYRDALSTIGIRLARMGKS</sequence>
<evidence type="ECO:0000313" key="6">
    <source>
        <dbReference type="EMBL" id="SPC09892.1"/>
    </source>
</evidence>
<dbReference type="OrthoDB" id="5511555at2"/>
<feature type="domain" description="Nudix hydrolase" evidence="3">
    <location>
        <begin position="2"/>
        <end position="131"/>
    </location>
</feature>
<dbReference type="AlphaFoldDB" id="A0A375GLT7"/>
<dbReference type="Proteomes" id="UP000623307">
    <property type="component" value="Chromosome 1"/>
</dbReference>
<dbReference type="EMBL" id="OGUS01000094">
    <property type="protein sequence ID" value="SPC09892.1"/>
    <property type="molecule type" value="Genomic_DNA"/>
</dbReference>
<organism evidence="6 8">
    <name type="scientific">Cupriavidus oxalaticus</name>
    <dbReference type="NCBI Taxonomy" id="96344"/>
    <lineage>
        <taxon>Bacteria</taxon>
        <taxon>Pseudomonadati</taxon>
        <taxon>Pseudomonadota</taxon>
        <taxon>Betaproteobacteria</taxon>
        <taxon>Burkholderiales</taxon>
        <taxon>Burkholderiaceae</taxon>
        <taxon>Cupriavidus</taxon>
    </lineage>
</organism>
<evidence type="ECO:0000313" key="4">
    <source>
        <dbReference type="EMBL" id="QEZ43079.1"/>
    </source>
</evidence>
<keyword evidence="10" id="KW-1185">Reference proteome</keyword>
<dbReference type="PROSITE" id="PS51462">
    <property type="entry name" value="NUDIX"/>
    <property type="match status" value="1"/>
</dbReference>
<geneLocation type="plasmid" evidence="8">
    <name>co2235_mp</name>
</geneLocation>
<dbReference type="EMBL" id="CP032518">
    <property type="protein sequence ID" value="QEZ43079.1"/>
    <property type="molecule type" value="Genomic_DNA"/>
</dbReference>
<reference evidence="6 8" key="1">
    <citation type="submission" date="2018-01" db="EMBL/GenBank/DDBJ databases">
        <authorList>
            <person name="Clerissi C."/>
        </authorList>
    </citation>
    <scope>NUCLEOTIDE SEQUENCE</scope>
    <source>
        <strain evidence="6">Cupriavidus oxalaticus LMG 2235</strain>
        <plasmid evidence="8">co2235_mp</plasmid>
    </source>
</reference>
<evidence type="ECO:0000256" key="2">
    <source>
        <dbReference type="ARBA" id="ARBA00022801"/>
    </source>
</evidence>
<dbReference type="InterPro" id="IPR015797">
    <property type="entry name" value="NUDIX_hydrolase-like_dom_sf"/>
</dbReference>
<evidence type="ECO:0000313" key="9">
    <source>
        <dbReference type="Proteomes" id="UP000325743"/>
    </source>
</evidence>
<name>A0A375GLT7_9BURK</name>
<dbReference type="PROSITE" id="PS00893">
    <property type="entry name" value="NUDIX_BOX"/>
    <property type="match status" value="1"/>
</dbReference>